<gene>
    <name evidence="2" type="ORF">CBF53_07815</name>
    <name evidence="3" type="ORF">CBF70_07260</name>
</gene>
<reference evidence="3 4" key="1">
    <citation type="submission" date="2017-04" db="EMBL/GenBank/DDBJ databases">
        <authorList>
            <person name="Afonso C.L."/>
            <person name="Miller P.J."/>
            <person name="Scott M.A."/>
            <person name="Spackman E."/>
            <person name="Goraichik I."/>
            <person name="Dimitrov K.M."/>
            <person name="Suarez D.L."/>
            <person name="Swayne D.E."/>
        </authorList>
    </citation>
    <scope>NUCLEOTIDE SEQUENCE [LARGE SCALE GENOMIC DNA]</scope>
    <source>
        <strain evidence="3 4">609q</strain>
    </source>
</reference>
<evidence type="ECO:0000313" key="2">
    <source>
        <dbReference type="EMBL" id="OYR87347.1"/>
    </source>
</evidence>
<feature type="region of interest" description="Disordered" evidence="1">
    <location>
        <begin position="1"/>
        <end position="25"/>
    </location>
</feature>
<reference evidence="4 5" key="3">
    <citation type="submission" date="2017-09" db="EMBL/GenBank/DDBJ databases">
        <title>Tripartite evolution among Lactobacillus johnsonii, Lactobacillus taiwanensis, Lactobacillus reuteri and their rodent host.</title>
        <authorList>
            <person name="Wang T."/>
            <person name="Knowles S."/>
            <person name="Cheng C."/>
        </authorList>
    </citation>
    <scope>NUCLEOTIDE SEQUENCE [LARGE SCALE GENOMIC DNA]</scope>
    <source>
        <strain evidence="3 4">609q</strain>
        <strain evidence="2 5">609u</strain>
    </source>
</reference>
<evidence type="ECO:0000313" key="4">
    <source>
        <dbReference type="Proteomes" id="UP000215828"/>
    </source>
</evidence>
<evidence type="ECO:0000256" key="1">
    <source>
        <dbReference type="SAM" id="MobiDB-lite"/>
    </source>
</evidence>
<reference evidence="2" key="2">
    <citation type="submission" date="2017-05" db="EMBL/GenBank/DDBJ databases">
        <authorList>
            <person name="Lin X.B."/>
            <person name="Stothard P."/>
            <person name="Tasseva G."/>
            <person name="Walter J."/>
        </authorList>
    </citation>
    <scope>NUCLEOTIDE SEQUENCE</scope>
    <source>
        <strain evidence="2">609u</strain>
    </source>
</reference>
<sequence length="67" mass="8180">MKKQSIANRKSLERIRERDPDKYEEKKRRNKFYAAKSFIKLYAKPLELVELNKLIKEKQKKSIKKAR</sequence>
<dbReference type="EMBL" id="NGNV01000044">
    <property type="protein sequence ID" value="OYR87347.1"/>
    <property type="molecule type" value="Genomic_DNA"/>
</dbReference>
<dbReference type="EMBL" id="NGNX01000033">
    <property type="protein sequence ID" value="OYR90968.1"/>
    <property type="molecule type" value="Genomic_DNA"/>
</dbReference>
<keyword evidence="5" id="KW-1185">Reference proteome</keyword>
<dbReference type="RefSeq" id="WP_094521820.1">
    <property type="nucleotide sequence ID" value="NZ_NGNV01000044.1"/>
</dbReference>
<evidence type="ECO:0000313" key="3">
    <source>
        <dbReference type="EMBL" id="OYR90968.1"/>
    </source>
</evidence>
<evidence type="ECO:0000313" key="5">
    <source>
        <dbReference type="Proteomes" id="UP000216316"/>
    </source>
</evidence>
<proteinExistence type="predicted"/>
<dbReference type="AlphaFoldDB" id="A0A256LC18"/>
<protein>
    <submittedName>
        <fullName evidence="3">Uncharacterized protein</fullName>
    </submittedName>
</protein>
<dbReference type="Proteomes" id="UP000216316">
    <property type="component" value="Unassembled WGS sequence"/>
</dbReference>
<dbReference type="Proteomes" id="UP000215828">
    <property type="component" value="Unassembled WGS sequence"/>
</dbReference>
<accession>A0A256LC18</accession>
<organism evidence="3 4">
    <name type="scientific">Lactobacillus taiwanensis</name>
    <dbReference type="NCBI Taxonomy" id="508451"/>
    <lineage>
        <taxon>Bacteria</taxon>
        <taxon>Bacillati</taxon>
        <taxon>Bacillota</taxon>
        <taxon>Bacilli</taxon>
        <taxon>Lactobacillales</taxon>
        <taxon>Lactobacillaceae</taxon>
        <taxon>Lactobacillus</taxon>
    </lineage>
</organism>
<feature type="compositionally biased region" description="Basic and acidic residues" evidence="1">
    <location>
        <begin position="10"/>
        <end position="25"/>
    </location>
</feature>
<name>A0A256LC18_9LACO</name>
<comment type="caution">
    <text evidence="3">The sequence shown here is derived from an EMBL/GenBank/DDBJ whole genome shotgun (WGS) entry which is preliminary data.</text>
</comment>